<dbReference type="SUPFAM" id="SSF109604">
    <property type="entry name" value="HD-domain/PDEase-like"/>
    <property type="match status" value="1"/>
</dbReference>
<feature type="domain" description="Response regulatory" evidence="2">
    <location>
        <begin position="22"/>
        <end position="139"/>
    </location>
</feature>
<dbReference type="SMART" id="SM00471">
    <property type="entry name" value="HDc"/>
    <property type="match status" value="1"/>
</dbReference>
<dbReference type="InterPro" id="IPR006675">
    <property type="entry name" value="HDIG_dom"/>
</dbReference>
<dbReference type="Gene3D" id="3.40.50.2300">
    <property type="match status" value="1"/>
</dbReference>
<feature type="domain" description="HD-GYP" evidence="4">
    <location>
        <begin position="148"/>
        <end position="344"/>
    </location>
</feature>
<dbReference type="EMBL" id="DRND01000174">
    <property type="protein sequence ID" value="HFC46652.1"/>
    <property type="molecule type" value="Genomic_DNA"/>
</dbReference>
<dbReference type="InterPro" id="IPR003607">
    <property type="entry name" value="HD/PDEase_dom"/>
</dbReference>
<dbReference type="Pfam" id="PF00072">
    <property type="entry name" value="Response_reg"/>
    <property type="match status" value="1"/>
</dbReference>
<evidence type="ECO:0000256" key="1">
    <source>
        <dbReference type="PROSITE-ProRule" id="PRU00169"/>
    </source>
</evidence>
<dbReference type="PROSITE" id="PS50110">
    <property type="entry name" value="RESPONSE_REGULATORY"/>
    <property type="match status" value="1"/>
</dbReference>
<dbReference type="Proteomes" id="UP000885797">
    <property type="component" value="Unassembled WGS sequence"/>
</dbReference>
<evidence type="ECO:0000259" key="4">
    <source>
        <dbReference type="PROSITE" id="PS51832"/>
    </source>
</evidence>
<evidence type="ECO:0000259" key="2">
    <source>
        <dbReference type="PROSITE" id="PS50110"/>
    </source>
</evidence>
<dbReference type="SUPFAM" id="SSF52172">
    <property type="entry name" value="CheY-like"/>
    <property type="match status" value="1"/>
</dbReference>
<keyword evidence="1" id="KW-0597">Phosphoprotein</keyword>
<reference evidence="5" key="1">
    <citation type="journal article" date="2020" name="mSystems">
        <title>Genome- and Community-Level Interaction Insights into Carbon Utilization and Element Cycling Functions of Hydrothermarchaeota in Hydrothermal Sediment.</title>
        <authorList>
            <person name="Zhou Z."/>
            <person name="Liu Y."/>
            <person name="Xu W."/>
            <person name="Pan J."/>
            <person name="Luo Z.H."/>
            <person name="Li M."/>
        </authorList>
    </citation>
    <scope>NUCLEOTIDE SEQUENCE [LARGE SCALE GENOMIC DNA]</scope>
    <source>
        <strain evidence="5">HyVt-503</strain>
    </source>
</reference>
<proteinExistence type="predicted"/>
<organism evidence="5">
    <name type="scientific">Dissulfuribacter thermophilus</name>
    <dbReference type="NCBI Taxonomy" id="1156395"/>
    <lineage>
        <taxon>Bacteria</taxon>
        <taxon>Pseudomonadati</taxon>
        <taxon>Thermodesulfobacteriota</taxon>
        <taxon>Dissulfuribacteria</taxon>
        <taxon>Dissulfuribacterales</taxon>
        <taxon>Dissulfuribacteraceae</taxon>
        <taxon>Dissulfuribacter</taxon>
    </lineage>
</organism>
<dbReference type="InterPro" id="IPR043128">
    <property type="entry name" value="Rev_trsase/Diguanyl_cyclase"/>
</dbReference>
<dbReference type="GO" id="GO:0000160">
    <property type="term" value="P:phosphorelay signal transduction system"/>
    <property type="evidence" value="ECO:0007669"/>
    <property type="project" value="InterPro"/>
</dbReference>
<dbReference type="InterPro" id="IPR001789">
    <property type="entry name" value="Sig_transdc_resp-reg_receiver"/>
</dbReference>
<feature type="modified residue" description="4-aspartylphosphate" evidence="1">
    <location>
        <position position="73"/>
    </location>
</feature>
<dbReference type="Gene3D" id="3.30.70.270">
    <property type="match status" value="1"/>
</dbReference>
<dbReference type="AlphaFoldDB" id="A0A7V2SYP0"/>
<dbReference type="NCBIfam" id="TIGR00277">
    <property type="entry name" value="HDIG"/>
    <property type="match status" value="1"/>
</dbReference>
<dbReference type="InterPro" id="IPR011006">
    <property type="entry name" value="CheY-like_superfamily"/>
</dbReference>
<dbReference type="Pfam" id="PF13487">
    <property type="entry name" value="HD_5"/>
    <property type="match status" value="1"/>
</dbReference>
<gene>
    <name evidence="5" type="ORF">ENJ63_02085</name>
</gene>
<dbReference type="InterPro" id="IPR037522">
    <property type="entry name" value="HD_GYP_dom"/>
</dbReference>
<sequence>MPEIKKIDQEINPALTTLSKFSVLVVEDDPVQRQLLCLNLDTWGLKSFQADSGEKALEFLKTTKERVKVLITDLNMPGMDGLTLIKRVRRERPFRFYIIVISGLGDRETVQKVLKGGASDFLKKPFLPEQLFARLAVLDRVVTLEEDYQALVKGLFDVMTEMLGSRDSYTMEHSLRVAGLSKRVGIKMGLLDDEIEALELGCLVHDVGKIAIPDDVLLKPGPFDTLDRKIMNLHPTLGAGFLEKRYPDLRVAEIARQHHERLDGSGYPHGLSRGEIHPLVEIVSPCDVYEALVAKRPYKTPMSKGRALEIISDEVEQGRFNGDVVKCLKEVLDEWDPLTIKRENSSDLEFIESFRKKTYFREPLCSFYNYRYILSLEKEQLIESVDSYTFILVDFSNIGEANRKMGYFKTDEVLDAIGERIQEVLNTYQEMGGEKGSHTLLFRKGPDFLVFTTHTKDVTRKIEEDVKRVLKESSRKWGLRYNVRSRQFSVDESFRKALDLMVGI</sequence>
<dbReference type="PANTHER" id="PTHR45228:SF4">
    <property type="entry name" value="LIPOPROTEIN"/>
    <property type="match status" value="1"/>
</dbReference>
<dbReference type="CDD" id="cd00077">
    <property type="entry name" value="HDc"/>
    <property type="match status" value="1"/>
</dbReference>
<comment type="caution">
    <text evidence="5">The sequence shown here is derived from an EMBL/GenBank/DDBJ whole genome shotgun (WGS) entry which is preliminary data.</text>
</comment>
<evidence type="ECO:0000259" key="3">
    <source>
        <dbReference type="PROSITE" id="PS50887"/>
    </source>
</evidence>
<dbReference type="InterPro" id="IPR052020">
    <property type="entry name" value="Cyclic_di-GMP/3'3'-cGAMP_PDE"/>
</dbReference>
<accession>A0A7V2SYP0</accession>
<dbReference type="PANTHER" id="PTHR45228">
    <property type="entry name" value="CYCLIC DI-GMP PHOSPHODIESTERASE TM_0186-RELATED"/>
    <property type="match status" value="1"/>
</dbReference>
<dbReference type="PROSITE" id="PS50887">
    <property type="entry name" value="GGDEF"/>
    <property type="match status" value="1"/>
</dbReference>
<protein>
    <submittedName>
        <fullName evidence="5">Response regulator</fullName>
    </submittedName>
</protein>
<feature type="domain" description="GGDEF" evidence="3">
    <location>
        <begin position="386"/>
        <end position="504"/>
    </location>
</feature>
<dbReference type="InterPro" id="IPR000160">
    <property type="entry name" value="GGDEF_dom"/>
</dbReference>
<dbReference type="SMART" id="SM00448">
    <property type="entry name" value="REC"/>
    <property type="match status" value="1"/>
</dbReference>
<evidence type="ECO:0000313" key="5">
    <source>
        <dbReference type="EMBL" id="HFC46652.1"/>
    </source>
</evidence>
<dbReference type="Gene3D" id="1.10.3210.10">
    <property type="entry name" value="Hypothetical protein af1432"/>
    <property type="match status" value="1"/>
</dbReference>
<name>A0A7V2SYP0_9BACT</name>
<dbReference type="PROSITE" id="PS51832">
    <property type="entry name" value="HD_GYP"/>
    <property type="match status" value="1"/>
</dbReference>